<gene>
    <name evidence="5" type="ORF">A2627_04595</name>
</gene>
<dbReference type="InterPro" id="IPR052514">
    <property type="entry name" value="SAM-dependent_MTase"/>
</dbReference>
<dbReference type="PANTHER" id="PTHR34203:SF15">
    <property type="entry name" value="SLL1173 PROTEIN"/>
    <property type="match status" value="1"/>
</dbReference>
<name>A0A1F7YKG6_9BACT</name>
<dbReference type="InterPro" id="IPR056743">
    <property type="entry name" value="TRM5-TYW2-like_MTfase"/>
</dbReference>
<evidence type="ECO:0000313" key="6">
    <source>
        <dbReference type="Proteomes" id="UP000178851"/>
    </source>
</evidence>
<dbReference type="InterPro" id="IPR029063">
    <property type="entry name" value="SAM-dependent_MTases_sf"/>
</dbReference>
<dbReference type="CDD" id="cd02440">
    <property type="entry name" value="AdoMet_MTases"/>
    <property type="match status" value="1"/>
</dbReference>
<keyword evidence="2" id="KW-0949">S-adenosyl-L-methionine</keyword>
<dbReference type="SUPFAM" id="SSF53335">
    <property type="entry name" value="S-adenosyl-L-methionine-dependent methyltransferases"/>
    <property type="match status" value="1"/>
</dbReference>
<proteinExistence type="predicted"/>
<evidence type="ECO:0000259" key="4">
    <source>
        <dbReference type="Pfam" id="PF05050"/>
    </source>
</evidence>
<protein>
    <recommendedName>
        <fullName evidence="7">Methyltransferase FkbM domain-containing protein</fullName>
    </recommendedName>
</protein>
<keyword evidence="1" id="KW-0808">Transferase</keyword>
<feature type="domain" description="Methyltransferase FkbM" evidence="4">
    <location>
        <begin position="128"/>
        <end position="204"/>
    </location>
</feature>
<organism evidence="5 6">
    <name type="scientific">Candidatus Woesebacteria bacterium RIFCSPHIGHO2_01_FULL_39_28</name>
    <dbReference type="NCBI Taxonomy" id="1802496"/>
    <lineage>
        <taxon>Bacteria</taxon>
        <taxon>Candidatus Woeseibacteriota</taxon>
    </lineage>
</organism>
<evidence type="ECO:0000313" key="5">
    <source>
        <dbReference type="EMBL" id="OGM27690.1"/>
    </source>
</evidence>
<dbReference type="Pfam" id="PF02475">
    <property type="entry name" value="TRM5-TYW2_MTfase"/>
    <property type="match status" value="1"/>
</dbReference>
<dbReference type="PANTHER" id="PTHR34203">
    <property type="entry name" value="METHYLTRANSFERASE, FKBM FAMILY PROTEIN"/>
    <property type="match status" value="1"/>
</dbReference>
<feature type="domain" description="TRM5/TYW2-like methyltransferase" evidence="3">
    <location>
        <begin position="71"/>
        <end position="125"/>
    </location>
</feature>
<dbReference type="AlphaFoldDB" id="A0A1F7YKG6"/>
<dbReference type="InterPro" id="IPR006342">
    <property type="entry name" value="FkbM_mtfrase"/>
</dbReference>
<dbReference type="Proteomes" id="UP000178851">
    <property type="component" value="Unassembled WGS sequence"/>
</dbReference>
<dbReference type="Pfam" id="PF05050">
    <property type="entry name" value="Methyltransf_21"/>
    <property type="match status" value="1"/>
</dbReference>
<reference evidence="5 6" key="1">
    <citation type="journal article" date="2016" name="Nat. Commun.">
        <title>Thousands of microbial genomes shed light on interconnected biogeochemical processes in an aquifer system.</title>
        <authorList>
            <person name="Anantharaman K."/>
            <person name="Brown C.T."/>
            <person name="Hug L.A."/>
            <person name="Sharon I."/>
            <person name="Castelle C.J."/>
            <person name="Probst A.J."/>
            <person name="Thomas B.C."/>
            <person name="Singh A."/>
            <person name="Wilkins M.J."/>
            <person name="Karaoz U."/>
            <person name="Brodie E.L."/>
            <person name="Williams K.H."/>
            <person name="Hubbard S.S."/>
            <person name="Banfield J.F."/>
        </authorList>
    </citation>
    <scope>NUCLEOTIDE SEQUENCE [LARGE SCALE GENOMIC DNA]</scope>
</reference>
<dbReference type="Gene3D" id="3.40.50.150">
    <property type="entry name" value="Vaccinia Virus protein VP39"/>
    <property type="match status" value="2"/>
</dbReference>
<dbReference type="EMBL" id="MGGI01000003">
    <property type="protein sequence ID" value="OGM27690.1"/>
    <property type="molecule type" value="Genomic_DNA"/>
</dbReference>
<dbReference type="GO" id="GO:0016740">
    <property type="term" value="F:transferase activity"/>
    <property type="evidence" value="ECO:0007669"/>
    <property type="project" value="UniProtKB-KW"/>
</dbReference>
<evidence type="ECO:0000259" key="3">
    <source>
        <dbReference type="Pfam" id="PF02475"/>
    </source>
</evidence>
<comment type="caution">
    <text evidence="5">The sequence shown here is derived from an EMBL/GenBank/DDBJ whole genome shotgun (WGS) entry which is preliminary data.</text>
</comment>
<evidence type="ECO:0000256" key="2">
    <source>
        <dbReference type="ARBA" id="ARBA00022691"/>
    </source>
</evidence>
<dbReference type="NCBIfam" id="TIGR01444">
    <property type="entry name" value="fkbM_fam"/>
    <property type="match status" value="1"/>
</dbReference>
<evidence type="ECO:0000256" key="1">
    <source>
        <dbReference type="ARBA" id="ARBA00022679"/>
    </source>
</evidence>
<sequence>MLKPVSTINYYLSSLPTLIKGINLSYIPSVLFKKPILIKLKKEKLEFYVQGIMDIWIVKEVVLDRCYERVRKIQQNDFVIDIGASIGDFSILASKEAKFVYSYEINKARISLMEKNIRINNCKNIKLFEKRARTLDSIFEENKIRKCNFLKIDCEGCEYEIFKNTSPKYLSRIEFIALEAHTFNKKMVTEYKNLILMLKQNKFKTREEVNPVHSHIKLLFASK</sequence>
<accession>A0A1F7YKG6</accession>
<evidence type="ECO:0008006" key="7">
    <source>
        <dbReference type="Google" id="ProtNLM"/>
    </source>
</evidence>